<sequence>MTRFVVTRDVRATATATWDTLVDWPRHGAWVPLTVLRVESERAGGVGARFVARTGVGPLAFDDPMTVVAWEPPGGDDPGDRPGRCEITKHGRVVHGGAAFSVTPLPGRRCRVEWLEDVTVSPRRLTRYAGPLIALIGRAGFAATLRGLARDVEGRPA</sequence>
<gene>
    <name evidence="1" type="ORF">BC793_106253</name>
</gene>
<proteinExistence type="predicted"/>
<name>A0A316FIW3_9ACTN</name>
<dbReference type="SUPFAM" id="SSF55961">
    <property type="entry name" value="Bet v1-like"/>
    <property type="match status" value="1"/>
</dbReference>
<dbReference type="CDD" id="cd07812">
    <property type="entry name" value="SRPBCC"/>
    <property type="match status" value="1"/>
</dbReference>
<evidence type="ECO:0000313" key="2">
    <source>
        <dbReference type="Proteomes" id="UP000245697"/>
    </source>
</evidence>
<accession>A0A316FIW3</accession>
<dbReference type="InterPro" id="IPR023393">
    <property type="entry name" value="START-like_dom_sf"/>
</dbReference>
<dbReference type="Proteomes" id="UP000245697">
    <property type="component" value="Unassembled WGS sequence"/>
</dbReference>
<organism evidence="1 2">
    <name type="scientific">Actinoplanes xinjiangensis</name>
    <dbReference type="NCBI Taxonomy" id="512350"/>
    <lineage>
        <taxon>Bacteria</taxon>
        <taxon>Bacillati</taxon>
        <taxon>Actinomycetota</taxon>
        <taxon>Actinomycetes</taxon>
        <taxon>Micromonosporales</taxon>
        <taxon>Micromonosporaceae</taxon>
        <taxon>Actinoplanes</taxon>
    </lineage>
</organism>
<dbReference type="AlphaFoldDB" id="A0A316FIW3"/>
<dbReference type="RefSeq" id="WP_109593276.1">
    <property type="nucleotide sequence ID" value="NZ_BONA01000039.1"/>
</dbReference>
<dbReference type="Gene3D" id="3.30.530.20">
    <property type="match status" value="1"/>
</dbReference>
<protein>
    <submittedName>
        <fullName evidence="1">Polyketide cyclase/dehydrase/lipid transport protein</fullName>
    </submittedName>
</protein>
<reference evidence="1 2" key="1">
    <citation type="submission" date="2018-05" db="EMBL/GenBank/DDBJ databases">
        <title>Genomic Encyclopedia of Archaeal and Bacterial Type Strains, Phase II (KMG-II): from individual species to whole genera.</title>
        <authorList>
            <person name="Goeker M."/>
        </authorList>
    </citation>
    <scope>NUCLEOTIDE SEQUENCE [LARGE SCALE GENOMIC DNA]</scope>
    <source>
        <strain evidence="1 2">DSM 45184</strain>
    </source>
</reference>
<keyword evidence="2" id="KW-1185">Reference proteome</keyword>
<comment type="caution">
    <text evidence="1">The sequence shown here is derived from an EMBL/GenBank/DDBJ whole genome shotgun (WGS) entry which is preliminary data.</text>
</comment>
<evidence type="ECO:0000313" key="1">
    <source>
        <dbReference type="EMBL" id="PWK48223.1"/>
    </source>
</evidence>
<dbReference type="OrthoDB" id="4823586at2"/>
<dbReference type="EMBL" id="QGGR01000006">
    <property type="protein sequence ID" value="PWK48223.1"/>
    <property type="molecule type" value="Genomic_DNA"/>
</dbReference>